<proteinExistence type="predicted"/>
<keyword evidence="1" id="KW-1133">Transmembrane helix</keyword>
<feature type="transmembrane region" description="Helical" evidence="1">
    <location>
        <begin position="265"/>
        <end position="284"/>
    </location>
</feature>
<evidence type="ECO:0008006" key="5">
    <source>
        <dbReference type="Google" id="ProtNLM"/>
    </source>
</evidence>
<evidence type="ECO:0000256" key="1">
    <source>
        <dbReference type="SAM" id="Phobius"/>
    </source>
</evidence>
<keyword evidence="1" id="KW-0472">Membrane</keyword>
<dbReference type="EMBL" id="WIXK01000003">
    <property type="protein sequence ID" value="MQY42553.1"/>
    <property type="molecule type" value="Genomic_DNA"/>
</dbReference>
<keyword evidence="4" id="KW-1185">Reference proteome</keyword>
<evidence type="ECO:0000256" key="2">
    <source>
        <dbReference type="SAM" id="SignalP"/>
    </source>
</evidence>
<name>A0A844APD5_9RHOB</name>
<feature type="chain" id="PRO_5032979421" description="PEP-CTERM protein-sorting domain-containing protein" evidence="2">
    <location>
        <begin position="27"/>
        <end position="300"/>
    </location>
</feature>
<keyword evidence="1" id="KW-0812">Transmembrane</keyword>
<keyword evidence="2" id="KW-0732">Signal</keyword>
<dbReference type="AlphaFoldDB" id="A0A844APD5"/>
<reference evidence="3 4" key="1">
    <citation type="submission" date="2019-10" db="EMBL/GenBank/DDBJ databases">
        <title>Epibacterium sp. nov., isolated from seawater.</title>
        <authorList>
            <person name="Zhang X."/>
            <person name="Li N."/>
        </authorList>
    </citation>
    <scope>NUCLEOTIDE SEQUENCE [LARGE SCALE GENOMIC DNA]</scope>
    <source>
        <strain evidence="3 4">SM1969</strain>
    </source>
</reference>
<evidence type="ECO:0000313" key="4">
    <source>
        <dbReference type="Proteomes" id="UP000436694"/>
    </source>
</evidence>
<evidence type="ECO:0000313" key="3">
    <source>
        <dbReference type="EMBL" id="MQY42553.1"/>
    </source>
</evidence>
<accession>A0A844APD5</accession>
<sequence length="300" mass="31029">MPRFASSLIALALVGGFCAISDQASAATIPVQTNIISCESYDVWESSTQTADWSQTVSAPINGTCSGGTGSFGGGEGYVTATALGDTVGGNIEDVNFGQMIARNFSYFTLVVNSLDPANTDPVALSLSARLTGDLYAWAEKSNSATASATSGVSAALQVNGVFGERGVQRNGLARTNFTSAALVDRAEDETVTVTKQITPGENFDVRLMVVASASGTARNFELGASSAAIGRTEARFELSSFVLPEGYCLQGGGFDSCATQISPVPLPASAPALAAALAGLFGLRRRQKHRAKRRAFLAS</sequence>
<comment type="caution">
    <text evidence="3">The sequence shown here is derived from an EMBL/GenBank/DDBJ whole genome shotgun (WGS) entry which is preliminary data.</text>
</comment>
<organism evidence="3 4">
    <name type="scientific">Tritonibacter aquimaris</name>
    <dbReference type="NCBI Taxonomy" id="2663379"/>
    <lineage>
        <taxon>Bacteria</taxon>
        <taxon>Pseudomonadati</taxon>
        <taxon>Pseudomonadota</taxon>
        <taxon>Alphaproteobacteria</taxon>
        <taxon>Rhodobacterales</taxon>
        <taxon>Paracoccaceae</taxon>
        <taxon>Tritonibacter</taxon>
    </lineage>
</organism>
<feature type="signal peptide" evidence="2">
    <location>
        <begin position="1"/>
        <end position="26"/>
    </location>
</feature>
<protein>
    <recommendedName>
        <fullName evidence="5">PEP-CTERM protein-sorting domain-containing protein</fullName>
    </recommendedName>
</protein>
<dbReference type="RefSeq" id="WP_153546817.1">
    <property type="nucleotide sequence ID" value="NZ_WIXK01000003.1"/>
</dbReference>
<gene>
    <name evidence="3" type="ORF">GG681_07850</name>
</gene>
<dbReference type="Proteomes" id="UP000436694">
    <property type="component" value="Unassembled WGS sequence"/>
</dbReference>